<gene>
    <name evidence="1" type="ORF">CFOL_v3_00501</name>
</gene>
<comment type="caution">
    <text evidence="1">The sequence shown here is derived from an EMBL/GenBank/DDBJ whole genome shotgun (WGS) entry which is preliminary data.</text>
</comment>
<dbReference type="EMBL" id="BDDD01000011">
    <property type="protein sequence ID" value="GAV56962.1"/>
    <property type="molecule type" value="Genomic_DNA"/>
</dbReference>
<organism evidence="1 2">
    <name type="scientific">Cephalotus follicularis</name>
    <name type="common">Albany pitcher plant</name>
    <dbReference type="NCBI Taxonomy" id="3775"/>
    <lineage>
        <taxon>Eukaryota</taxon>
        <taxon>Viridiplantae</taxon>
        <taxon>Streptophyta</taxon>
        <taxon>Embryophyta</taxon>
        <taxon>Tracheophyta</taxon>
        <taxon>Spermatophyta</taxon>
        <taxon>Magnoliopsida</taxon>
        <taxon>eudicotyledons</taxon>
        <taxon>Gunneridae</taxon>
        <taxon>Pentapetalae</taxon>
        <taxon>rosids</taxon>
        <taxon>fabids</taxon>
        <taxon>Oxalidales</taxon>
        <taxon>Cephalotaceae</taxon>
        <taxon>Cephalotus</taxon>
    </lineage>
</organism>
<protein>
    <submittedName>
        <fullName evidence="1">Uncharacterized protein</fullName>
    </submittedName>
</protein>
<dbReference type="Proteomes" id="UP000187406">
    <property type="component" value="Unassembled WGS sequence"/>
</dbReference>
<evidence type="ECO:0000313" key="1">
    <source>
        <dbReference type="EMBL" id="GAV56962.1"/>
    </source>
</evidence>
<keyword evidence="2" id="KW-1185">Reference proteome</keyword>
<name>A0A1Q3AN24_CEPFO</name>
<accession>A0A1Q3AN24</accession>
<dbReference type="OrthoDB" id="1434300at2759"/>
<reference evidence="2" key="1">
    <citation type="submission" date="2016-04" db="EMBL/GenBank/DDBJ databases">
        <title>Cephalotus genome sequencing.</title>
        <authorList>
            <person name="Fukushima K."/>
            <person name="Hasebe M."/>
            <person name="Fang X."/>
        </authorList>
    </citation>
    <scope>NUCLEOTIDE SEQUENCE [LARGE SCALE GENOMIC DNA]</scope>
    <source>
        <strain evidence="2">cv. St1</strain>
    </source>
</reference>
<dbReference type="InParanoid" id="A0A1Q3AN24"/>
<sequence>MTFLVVDTLSPYNAIIGLSRLNMMESIVSTRHLLVKFPTRFGVRKVRGDQQVARQCYHVRECVTRQATRWFDELVLCSFYIYNLVLSMLHCVNCILLLA</sequence>
<proteinExistence type="predicted"/>
<evidence type="ECO:0000313" key="2">
    <source>
        <dbReference type="Proteomes" id="UP000187406"/>
    </source>
</evidence>
<dbReference type="AlphaFoldDB" id="A0A1Q3AN24"/>